<name>A0A2H0NK55_9BACT</name>
<comment type="caution">
    <text evidence="2">The sequence shown here is derived from an EMBL/GenBank/DDBJ whole genome shotgun (WGS) entry which is preliminary data.</text>
</comment>
<dbReference type="Proteomes" id="UP000230707">
    <property type="component" value="Unassembled WGS sequence"/>
</dbReference>
<accession>A0A2H0NK55</accession>
<dbReference type="AlphaFoldDB" id="A0A2H0NK55"/>
<organism evidence="2 3">
    <name type="scientific">Candidatus Gottesmanbacteria bacterium CG11_big_fil_rev_8_21_14_0_20_37_11</name>
    <dbReference type="NCBI Taxonomy" id="1974575"/>
    <lineage>
        <taxon>Bacteria</taxon>
        <taxon>Candidatus Gottesmaniibacteriota</taxon>
    </lineage>
</organism>
<feature type="domain" description="Zinc-ribbon" evidence="1">
    <location>
        <begin position="127"/>
        <end position="146"/>
    </location>
</feature>
<gene>
    <name evidence="2" type="ORF">COV53_02180</name>
</gene>
<dbReference type="InterPro" id="IPR026870">
    <property type="entry name" value="Zinc_ribbon_dom"/>
</dbReference>
<dbReference type="Pfam" id="PF13240">
    <property type="entry name" value="Zn_Ribbon_1"/>
    <property type="match status" value="1"/>
</dbReference>
<evidence type="ECO:0000259" key="1">
    <source>
        <dbReference type="Pfam" id="PF13240"/>
    </source>
</evidence>
<evidence type="ECO:0000313" key="3">
    <source>
        <dbReference type="Proteomes" id="UP000230707"/>
    </source>
</evidence>
<protein>
    <recommendedName>
        <fullName evidence="1">Zinc-ribbon domain-containing protein</fullName>
    </recommendedName>
</protein>
<evidence type="ECO:0000313" key="2">
    <source>
        <dbReference type="EMBL" id="PIR08606.1"/>
    </source>
</evidence>
<proteinExistence type="predicted"/>
<reference evidence="2 3" key="1">
    <citation type="submission" date="2017-09" db="EMBL/GenBank/DDBJ databases">
        <title>Depth-based differentiation of microbial function through sediment-hosted aquifers and enrichment of novel symbionts in the deep terrestrial subsurface.</title>
        <authorList>
            <person name="Probst A.J."/>
            <person name="Ladd B."/>
            <person name="Jarett J.K."/>
            <person name="Geller-Mcgrath D.E."/>
            <person name="Sieber C.M."/>
            <person name="Emerson J.B."/>
            <person name="Anantharaman K."/>
            <person name="Thomas B.C."/>
            <person name="Malmstrom R."/>
            <person name="Stieglmeier M."/>
            <person name="Klingl A."/>
            <person name="Woyke T."/>
            <person name="Ryan C.M."/>
            <person name="Banfield J.F."/>
        </authorList>
    </citation>
    <scope>NUCLEOTIDE SEQUENCE [LARGE SCALE GENOMIC DNA]</scope>
    <source>
        <strain evidence="2">CG11_big_fil_rev_8_21_14_0_20_37_11</strain>
    </source>
</reference>
<sequence length="147" mass="15961">MSVYVVYLPGKCPNCGAGFTDNYIAKCNTCGTQSKRPHDQNLCGCEVCEDARDMALASDAIGLLGKLKGVKSVNEAERARIAREDEAERKRLGLPLTPSTPIRPMGGSHVVIVNGKVVNDKKICINTNCRKQIDPNARFCPHCGTKQ</sequence>
<dbReference type="EMBL" id="PCWS01000049">
    <property type="protein sequence ID" value="PIR08606.1"/>
    <property type="molecule type" value="Genomic_DNA"/>
</dbReference>